<evidence type="ECO:0000256" key="4">
    <source>
        <dbReference type="ARBA" id="ARBA00022989"/>
    </source>
</evidence>
<evidence type="ECO:0000313" key="8">
    <source>
        <dbReference type="Proteomes" id="UP001621714"/>
    </source>
</evidence>
<evidence type="ECO:0000256" key="1">
    <source>
        <dbReference type="ARBA" id="ARBA00004141"/>
    </source>
</evidence>
<evidence type="ECO:0000313" key="7">
    <source>
        <dbReference type="EMBL" id="MFK7161736.1"/>
    </source>
</evidence>
<reference evidence="7 8" key="1">
    <citation type="submission" date="2024-02" db="EMBL/GenBank/DDBJ databases">
        <title>Marinospirillum sp. MEB 164 isolated from Lonar lake sediment.</title>
        <authorList>
            <person name="Joshi A."/>
            <person name="Thite S."/>
        </authorList>
    </citation>
    <scope>NUCLEOTIDE SEQUENCE [LARGE SCALE GENOMIC DNA]</scope>
    <source>
        <strain evidence="7 8">MEB164</strain>
    </source>
</reference>
<dbReference type="Pfam" id="PF00209">
    <property type="entry name" value="SNF"/>
    <property type="match status" value="2"/>
</dbReference>
<comment type="subcellular location">
    <subcellularLocation>
        <location evidence="1">Membrane</location>
        <topology evidence="1">Multi-pass membrane protein</topology>
    </subcellularLocation>
</comment>
<keyword evidence="2" id="KW-0813">Transport</keyword>
<proteinExistence type="predicted"/>
<evidence type="ECO:0000256" key="5">
    <source>
        <dbReference type="ARBA" id="ARBA00023136"/>
    </source>
</evidence>
<dbReference type="PROSITE" id="PS50267">
    <property type="entry name" value="NA_NEUROTRAN_SYMP_3"/>
    <property type="match status" value="1"/>
</dbReference>
<feature type="transmembrane region" description="Helical" evidence="6">
    <location>
        <begin position="224"/>
        <end position="245"/>
    </location>
</feature>
<feature type="transmembrane region" description="Helical" evidence="6">
    <location>
        <begin position="91"/>
        <end position="112"/>
    </location>
</feature>
<protein>
    <submittedName>
        <fullName evidence="7">Sodium-dependent transporter</fullName>
    </submittedName>
</protein>
<comment type="caution">
    <text evidence="7">The sequence shown here is derived from an EMBL/GenBank/DDBJ whole genome shotgun (WGS) entry which is preliminary data.</text>
</comment>
<feature type="transmembrane region" description="Helical" evidence="6">
    <location>
        <begin position="303"/>
        <end position="323"/>
    </location>
</feature>
<feature type="transmembrane region" description="Helical" evidence="6">
    <location>
        <begin position="149"/>
        <end position="170"/>
    </location>
</feature>
<dbReference type="NCBIfam" id="NF037979">
    <property type="entry name" value="Na_transp"/>
    <property type="match status" value="1"/>
</dbReference>
<dbReference type="PANTHER" id="PTHR42948">
    <property type="entry name" value="TRANSPORTER"/>
    <property type="match status" value="1"/>
</dbReference>
<feature type="transmembrane region" description="Helical" evidence="6">
    <location>
        <begin position="182"/>
        <end position="204"/>
    </location>
</feature>
<feature type="transmembrane region" description="Helical" evidence="6">
    <location>
        <begin position="44"/>
        <end position="70"/>
    </location>
</feature>
<feature type="transmembrane region" description="Helical" evidence="6">
    <location>
        <begin position="12"/>
        <end position="32"/>
    </location>
</feature>
<feature type="transmembrane region" description="Helical" evidence="6">
    <location>
        <begin position="397"/>
        <end position="419"/>
    </location>
</feature>
<evidence type="ECO:0000256" key="3">
    <source>
        <dbReference type="ARBA" id="ARBA00022692"/>
    </source>
</evidence>
<organism evidence="7 8">
    <name type="scientific">Marinospirillum alkalitolerans</name>
    <dbReference type="NCBI Taxonomy" id="3123374"/>
    <lineage>
        <taxon>Bacteria</taxon>
        <taxon>Pseudomonadati</taxon>
        <taxon>Pseudomonadota</taxon>
        <taxon>Gammaproteobacteria</taxon>
        <taxon>Oceanospirillales</taxon>
        <taxon>Oceanospirillaceae</taxon>
        <taxon>Marinospirillum</taxon>
    </lineage>
</organism>
<evidence type="ECO:0000256" key="2">
    <source>
        <dbReference type="ARBA" id="ARBA00022448"/>
    </source>
</evidence>
<feature type="transmembrane region" description="Helical" evidence="6">
    <location>
        <begin position="440"/>
        <end position="459"/>
    </location>
</feature>
<evidence type="ECO:0000256" key="6">
    <source>
        <dbReference type="SAM" id="Phobius"/>
    </source>
</evidence>
<keyword evidence="8" id="KW-1185">Reference proteome</keyword>
<keyword evidence="3 6" id="KW-0812">Transmembrane</keyword>
<dbReference type="PANTHER" id="PTHR42948:SF1">
    <property type="entry name" value="TRANSPORTER"/>
    <property type="match status" value="1"/>
</dbReference>
<sequence>MNHPVLEAWSSNRAFIFAVTGAAVGLGNIWRFPYLTGENGGSVFLLLYLFFMLVIGLPIMIAEIGLGRAGRAGPMQALMRLAQGAGARPQWRYLAVFGGLTLFLILSFYSMVSGWSLAYLVKSVDGSLAQQSPEVIAGAFGQLMSNPGLMLLCHTLFLLLTLGVVAAGVNQGLERLNTYLMPLLYLLLLLLAAYAVTTPGFAEAMRYLFLPDFNAVSWKVVLDAMGQAFFTLAVGACALMAYGAYMPEDQSLPRAAVVVALLDVGVALLAGIAIFALVFSHQLEPTSGPGLMFITLPIAFSELPLSHLLSLGFFLLLLLATWTSSINLAEPLVAMLKDRGWSRLRGTAVIGLGVWILGSLAALSFNVMAEVYPLGFLGGVFAEKNLFGLLTSIPTDIFLPLGGLLIAIFAVYIVPVADIRAAIGGSETFYLLWRRMTAKLAIPLTGLLLLTSVLTFWGVL</sequence>
<gene>
    <name evidence="7" type="ORF">V6U78_11880</name>
</gene>
<feature type="transmembrane region" description="Helical" evidence="6">
    <location>
        <begin position="257"/>
        <end position="283"/>
    </location>
</feature>
<accession>A0ABW8Q0J9</accession>
<keyword evidence="4 6" id="KW-1133">Transmembrane helix</keyword>
<feature type="transmembrane region" description="Helical" evidence="6">
    <location>
        <begin position="344"/>
        <end position="365"/>
    </location>
</feature>
<dbReference type="InterPro" id="IPR000175">
    <property type="entry name" value="Na/ntran_symport"/>
</dbReference>
<dbReference type="Proteomes" id="UP001621714">
    <property type="component" value="Unassembled WGS sequence"/>
</dbReference>
<dbReference type="CDD" id="cd10336">
    <property type="entry name" value="SLC6sbd_Tyt1-Like"/>
    <property type="match status" value="1"/>
</dbReference>
<dbReference type="InterPro" id="IPR037272">
    <property type="entry name" value="SNS_sf"/>
</dbReference>
<dbReference type="EMBL" id="JBANFI010000009">
    <property type="protein sequence ID" value="MFK7161736.1"/>
    <property type="molecule type" value="Genomic_DNA"/>
</dbReference>
<name>A0ABW8Q0J9_9GAMM</name>
<keyword evidence="5 6" id="KW-0472">Membrane</keyword>
<dbReference type="InterPro" id="IPR047218">
    <property type="entry name" value="YocR/YhdH-like"/>
</dbReference>
<dbReference type="RefSeq" id="WP_405341142.1">
    <property type="nucleotide sequence ID" value="NZ_JBANFI010000009.1"/>
</dbReference>
<dbReference type="SUPFAM" id="SSF161070">
    <property type="entry name" value="SNF-like"/>
    <property type="match status" value="1"/>
</dbReference>
<dbReference type="PRINTS" id="PR00176">
    <property type="entry name" value="NANEUSMPORT"/>
</dbReference>